<dbReference type="InterPro" id="IPR025510">
    <property type="entry name" value="DUF4397"/>
</dbReference>
<gene>
    <name evidence="3" type="ORF">G3A44_16110</name>
</gene>
<dbReference type="EMBL" id="JAAGOH010000021">
    <property type="protein sequence ID" value="NDY92716.1"/>
    <property type="molecule type" value="Genomic_DNA"/>
</dbReference>
<organism evidence="3 4">
    <name type="scientific">Ideonella livida</name>
    <dbReference type="NCBI Taxonomy" id="2707176"/>
    <lineage>
        <taxon>Bacteria</taxon>
        <taxon>Pseudomonadati</taxon>
        <taxon>Pseudomonadota</taxon>
        <taxon>Betaproteobacteria</taxon>
        <taxon>Burkholderiales</taxon>
        <taxon>Sphaerotilaceae</taxon>
        <taxon>Ideonella</taxon>
    </lineage>
</organism>
<reference evidence="3 4" key="1">
    <citation type="submission" date="2020-02" db="EMBL/GenBank/DDBJ databases">
        <title>Ideonella bacterium strain TBM-1.</title>
        <authorList>
            <person name="Chen W.-M."/>
        </authorList>
    </citation>
    <scope>NUCLEOTIDE SEQUENCE [LARGE SCALE GENOMIC DNA]</scope>
    <source>
        <strain evidence="3 4">TBM-1</strain>
    </source>
</reference>
<evidence type="ECO:0000313" key="4">
    <source>
        <dbReference type="Proteomes" id="UP000484255"/>
    </source>
</evidence>
<dbReference type="Proteomes" id="UP000484255">
    <property type="component" value="Unassembled WGS sequence"/>
</dbReference>
<evidence type="ECO:0000313" key="3">
    <source>
        <dbReference type="EMBL" id="NDY92716.1"/>
    </source>
</evidence>
<dbReference type="Pfam" id="PF14344">
    <property type="entry name" value="DUF4397"/>
    <property type="match status" value="1"/>
</dbReference>
<feature type="domain" description="DUF4397" evidence="2">
    <location>
        <begin position="54"/>
        <end position="173"/>
    </location>
</feature>
<dbReference type="RefSeq" id="WP_163458768.1">
    <property type="nucleotide sequence ID" value="NZ_JAAGOH010000021.1"/>
</dbReference>
<keyword evidence="4" id="KW-1185">Reference proteome</keyword>
<sequence>MSLLRRFSGPQAQPTDLPVSPKLNRRDSLRWLLGGLGLSMGGLAGCETATTETAWLRVVNATTNYTTADFWVEGSLAVSSLSQGGTASAWLEVEAGDVQVSLRAAGGSSDKFSSSHSYDSDSSTTLVALGSLGSSTDALTFKYLPETTSAPASGLVKVRALHACGGQGPLNVYLTDTEASASDLADLDPLADTTVLEAMGSLGGFSSVDAGTLWRVWVTSEDGTLLFASHVDGFSLGGGSVVTLVVAPPGPTVGVLVQQSSSLVLANYA</sequence>
<protein>
    <submittedName>
        <fullName evidence="3">DUF4397 domain-containing protein</fullName>
    </submittedName>
</protein>
<name>A0A7C9PIE9_9BURK</name>
<evidence type="ECO:0000259" key="2">
    <source>
        <dbReference type="Pfam" id="PF14344"/>
    </source>
</evidence>
<feature type="region of interest" description="Disordered" evidence="1">
    <location>
        <begin position="1"/>
        <end position="21"/>
    </location>
</feature>
<proteinExistence type="predicted"/>
<accession>A0A7C9PIE9</accession>
<dbReference type="AlphaFoldDB" id="A0A7C9PIE9"/>
<evidence type="ECO:0000256" key="1">
    <source>
        <dbReference type="SAM" id="MobiDB-lite"/>
    </source>
</evidence>
<comment type="caution">
    <text evidence="3">The sequence shown here is derived from an EMBL/GenBank/DDBJ whole genome shotgun (WGS) entry which is preliminary data.</text>
</comment>